<sequence>MNAMAKDIGKGFMFTDDAKAFSGFGNHRAQNVGNKYGYRRREDKSDLKCDLSGKIGHVKSGCFKIVGFPDW</sequence>
<comment type="caution">
    <text evidence="1">The sequence shown here is derived from an EMBL/GenBank/DDBJ whole genome shotgun (WGS) entry which is preliminary data.</text>
</comment>
<dbReference type="Proteomes" id="UP001454036">
    <property type="component" value="Unassembled WGS sequence"/>
</dbReference>
<reference evidence="1 2" key="1">
    <citation type="submission" date="2024-01" db="EMBL/GenBank/DDBJ databases">
        <title>The complete chloroplast genome sequence of Lithospermum erythrorhizon: insights into the phylogenetic relationship among Boraginaceae species and the maternal lineages of purple gromwells.</title>
        <authorList>
            <person name="Okada T."/>
            <person name="Watanabe K."/>
        </authorList>
    </citation>
    <scope>NUCLEOTIDE SEQUENCE [LARGE SCALE GENOMIC DNA]</scope>
</reference>
<dbReference type="AlphaFoldDB" id="A0AAV3PV65"/>
<evidence type="ECO:0000313" key="2">
    <source>
        <dbReference type="Proteomes" id="UP001454036"/>
    </source>
</evidence>
<keyword evidence="2" id="KW-1185">Reference proteome</keyword>
<organism evidence="1 2">
    <name type="scientific">Lithospermum erythrorhizon</name>
    <name type="common">Purple gromwell</name>
    <name type="synonym">Lithospermum officinale var. erythrorhizon</name>
    <dbReference type="NCBI Taxonomy" id="34254"/>
    <lineage>
        <taxon>Eukaryota</taxon>
        <taxon>Viridiplantae</taxon>
        <taxon>Streptophyta</taxon>
        <taxon>Embryophyta</taxon>
        <taxon>Tracheophyta</taxon>
        <taxon>Spermatophyta</taxon>
        <taxon>Magnoliopsida</taxon>
        <taxon>eudicotyledons</taxon>
        <taxon>Gunneridae</taxon>
        <taxon>Pentapetalae</taxon>
        <taxon>asterids</taxon>
        <taxon>lamiids</taxon>
        <taxon>Boraginales</taxon>
        <taxon>Boraginaceae</taxon>
        <taxon>Boraginoideae</taxon>
        <taxon>Lithospermeae</taxon>
        <taxon>Lithospermum</taxon>
    </lineage>
</organism>
<name>A0AAV3PV65_LITER</name>
<proteinExistence type="predicted"/>
<evidence type="ECO:0000313" key="1">
    <source>
        <dbReference type="EMBL" id="GAA0154966.1"/>
    </source>
</evidence>
<accession>A0AAV3PV65</accession>
<protein>
    <submittedName>
        <fullName evidence="1">Uncharacterized protein</fullName>
    </submittedName>
</protein>
<gene>
    <name evidence="1" type="ORF">LIER_38000</name>
</gene>
<dbReference type="EMBL" id="BAABME010018772">
    <property type="protein sequence ID" value="GAA0154966.1"/>
    <property type="molecule type" value="Genomic_DNA"/>
</dbReference>